<keyword evidence="3" id="KW-1185">Reference proteome</keyword>
<evidence type="ECO:0000313" key="2">
    <source>
        <dbReference type="EMBL" id="PNV74377.1"/>
    </source>
</evidence>
<name>A0ABX4YGI2_9LEPT</name>
<organism evidence="2 3">
    <name type="scientific">Leptospira inadai serovar Lyme</name>
    <dbReference type="NCBI Taxonomy" id="293084"/>
    <lineage>
        <taxon>Bacteria</taxon>
        <taxon>Pseudomonadati</taxon>
        <taxon>Spirochaetota</taxon>
        <taxon>Spirochaetia</taxon>
        <taxon>Leptospirales</taxon>
        <taxon>Leptospiraceae</taxon>
        <taxon>Leptospira</taxon>
    </lineage>
</organism>
<feature type="region of interest" description="Disordered" evidence="1">
    <location>
        <begin position="81"/>
        <end position="103"/>
    </location>
</feature>
<evidence type="ECO:0000256" key="1">
    <source>
        <dbReference type="SAM" id="MobiDB-lite"/>
    </source>
</evidence>
<accession>A0ABX4YGI2</accession>
<protein>
    <submittedName>
        <fullName evidence="2">Uncharacterized protein</fullName>
    </submittedName>
</protein>
<gene>
    <name evidence="2" type="ORF">BES34_014430</name>
</gene>
<dbReference type="RefSeq" id="WP_010420243.1">
    <property type="nucleotide sequence ID" value="NZ_MCRM02000015.1"/>
</dbReference>
<dbReference type="NCBIfam" id="NF047773">
    <property type="entry name" value="phas_rel_Lepto"/>
    <property type="match status" value="1"/>
</dbReference>
<dbReference type="EMBL" id="MCRM02000015">
    <property type="protein sequence ID" value="PNV74377.1"/>
    <property type="molecule type" value="Genomic_DNA"/>
</dbReference>
<evidence type="ECO:0000313" key="3">
    <source>
        <dbReference type="Proteomes" id="UP000094669"/>
    </source>
</evidence>
<dbReference type="Proteomes" id="UP000094669">
    <property type="component" value="Unassembled WGS sequence"/>
</dbReference>
<comment type="caution">
    <text evidence="2">The sequence shown here is derived from an EMBL/GenBank/DDBJ whole genome shotgun (WGS) entry which is preliminary data.</text>
</comment>
<proteinExistence type="predicted"/>
<sequence length="103" mass="11378">MELNLRNFVNAGIGIVKVTQNKIEENKKSFLKAYEDLVAKGAADKTESSMRVRDLTSKLEAGVKDTSSTIKKNFAELKSIISAPRNPSPDKGEVNKRQTKVLV</sequence>
<reference evidence="2" key="1">
    <citation type="submission" date="2018-01" db="EMBL/GenBank/DDBJ databases">
        <title>Genomic characterization of Leptospira inadai serogroup Lyme isolated from captured rat in Brazil and comparative analysis with human reference strain.</title>
        <authorList>
            <person name="Moreno L.Z."/>
            <person name="Loureiro A.P."/>
            <person name="Miraglia F."/>
            <person name="Kremer F.S."/>
            <person name="Eslabao M.R."/>
            <person name="Dellagostin O.A."/>
            <person name="Lilenbaum W."/>
            <person name="Moreno A.M."/>
        </authorList>
    </citation>
    <scope>NUCLEOTIDE SEQUENCE [LARGE SCALE GENOMIC DNA]</scope>
    <source>
        <strain evidence="2">M34/99</strain>
    </source>
</reference>